<dbReference type="InterPro" id="IPR014001">
    <property type="entry name" value="Helicase_ATP-bd"/>
</dbReference>
<dbReference type="GO" id="GO:0004386">
    <property type="term" value="F:helicase activity"/>
    <property type="evidence" value="ECO:0007669"/>
    <property type="project" value="UniProtKB-KW"/>
</dbReference>
<dbReference type="GO" id="GO:0005524">
    <property type="term" value="F:ATP binding"/>
    <property type="evidence" value="ECO:0007669"/>
    <property type="project" value="InterPro"/>
</dbReference>
<feature type="compositionally biased region" description="Acidic residues" evidence="3">
    <location>
        <begin position="735"/>
        <end position="750"/>
    </location>
</feature>
<organism evidence="6 7">
    <name type="scientific">Ruminobacter amylophilus</name>
    <dbReference type="NCBI Taxonomy" id="867"/>
    <lineage>
        <taxon>Bacteria</taxon>
        <taxon>Pseudomonadati</taxon>
        <taxon>Pseudomonadota</taxon>
        <taxon>Gammaproteobacteria</taxon>
        <taxon>Aeromonadales</taxon>
        <taxon>Succinivibrionaceae</taxon>
        <taxon>Ruminobacter</taxon>
    </lineage>
</organism>
<feature type="domain" description="Helicase ATP-binding" evidence="4">
    <location>
        <begin position="151"/>
        <end position="375"/>
    </location>
</feature>
<dbReference type="SMART" id="SM00487">
    <property type="entry name" value="DEXDc"/>
    <property type="match status" value="1"/>
</dbReference>
<dbReference type="InterPro" id="IPR002052">
    <property type="entry name" value="DNA_methylase_N6_adenine_CS"/>
</dbReference>
<dbReference type="Gene3D" id="3.40.50.300">
    <property type="entry name" value="P-loop containing nucleotide triphosphate hydrolases"/>
    <property type="match status" value="1"/>
</dbReference>
<evidence type="ECO:0000313" key="7">
    <source>
        <dbReference type="Proteomes" id="UP000243745"/>
    </source>
</evidence>
<dbReference type="InterPro" id="IPR011639">
    <property type="entry name" value="MethylTrfase_TaqI-like_dom"/>
</dbReference>
<keyword evidence="6" id="KW-0547">Nucleotide-binding</keyword>
<dbReference type="EMBL" id="FOXF01000018">
    <property type="protein sequence ID" value="SFP36874.1"/>
    <property type="molecule type" value="Genomic_DNA"/>
</dbReference>
<sequence length="1368" mass="156074">MINCDNKKLLDELIVGRVKPHIYAFTTNTIPNYLKVGDTYRPVAVRLREWMQHFPKLRKEFEDLAIIGDDIFFRDYSVHQYFEQDLGKHRLERGEFPGEYYSNEFFADVSPEQISEAISDIKENYEQNTGKYKYYDATSQLPEVFTYVSSGMWNIRPNQQATIDNFVRAVDSGHTNLLMYAVMRFGKSFTSLCCAKAKGYKLVLVVSAKADVREEWKKNVQSAENFNKDYVFISSDDLVRDESIIRTNLTEGKGAVVFLTLQDLQGDNIKDKHKEVFGSQIDLLIVDETHYGARAESYGKILRGVNYEKDVKEKHAEDDFVEADAAEEQLKSLNVKITLHLSGTPYRILMGSEFSKDAIIAFYQFSDIVKDKEEWDKEYLLNDTSDVKEWENPYYGFPQMVRFAFVPSKSALALLEKLKNSGTTYAFSALLKPQSVKKDIEHSLHKKFVYETEVLELFEAIDGSKEDEGVLSFLDYDKIKDGKMCEHIVCVLPYCASCDALQQLIEDNASKFRNLNNYTIINISGVDSPNEYRDIKAVKEKIKQCAIEGKKTLTLTVNRMLTGSTVEQWDTMIFLKDTASPQEYDQAIFRLQNQYIREYIGENGDVIKFNMKPQTLLVDFDPHRMFVMQEQKSQIYNANTDASGNEHLKERLVDELRISPIITLNNNRIEQVKATDILAAISEYSSNRGVLDETRDIPVDMSLLDLDAIKAEIERQAELGSRKGLYVEAHLGEGTDMDSEDDDNGNDGDGSDGTNDSGTDGDSSSGIEIEPKDDIKKLENKFRTYYSRILFFSFLTKDKVTSLDDVIRCLDIKENLRIASNLNISKNILELMHRHMNIFMLRQLDYKIQNINTLAHDEDVEPMQRSAVAIRKFGRISDSEITTPENVAIDMINLIPDNCFYALRDGDDNRILDMSSKMGEFAVAILKRCENLGIPLDKVKDKILSIPTSSIAYEFTRKVYEVLGLDLSGIAVQFNSYDLLKIKEVKEDGSESDKLDFEKIKNLLSQNKTFADVDLKDDVSDATEVRKVIFNAVVGNPPYQETINSDTDNQSLSKQLFPQFIMLAEEITEKYVSLITPARWFAGDAQDKSFVKLRNYIKGNNHIQSLCYFPDASEIFSNVEIKGGLQYYLSANDYSGDLDFYSVHNGETTCVKRALFFGDMDIVISDIKAIPILKKVHNVDFTPLTEITTGRNAFGIIGKPAVVESISKSEPFAGSVPLRCKANIIRWIKPESVTKNRDIFENYKVFISKSAGNPNSDTRVIGYPYVGKPNSACTDSLIPIGKFDNVDEAENLAKYLKTRFLRFIVQQVKNSQNVTQIVYRFVPMQDFTNHSDIDWETTIEEIEKQLYAKYNLTDDEIDHIESLISKVE</sequence>
<evidence type="ECO:0000313" key="6">
    <source>
        <dbReference type="EMBL" id="SFP60558.1"/>
    </source>
</evidence>
<dbReference type="SUPFAM" id="SSF52540">
    <property type="entry name" value="P-loop containing nucleoside triphosphate hydrolases"/>
    <property type="match status" value="1"/>
</dbReference>
<feature type="region of interest" description="Disordered" evidence="3">
    <location>
        <begin position="733"/>
        <end position="770"/>
    </location>
</feature>
<dbReference type="PROSITE" id="PS00092">
    <property type="entry name" value="N6_MTASE"/>
    <property type="match status" value="1"/>
</dbReference>
<dbReference type="OrthoDB" id="9782445at2"/>
<name>A0A662ZIZ7_9GAMM</name>
<proteinExistence type="predicted"/>
<dbReference type="Gene3D" id="3.40.50.150">
    <property type="entry name" value="Vaccinia Virus protein VP39"/>
    <property type="match status" value="1"/>
</dbReference>
<keyword evidence="7" id="KW-1185">Reference proteome</keyword>
<gene>
    <name evidence="5" type="ORF">SAMN02910344_01204</name>
    <name evidence="6" type="ORF">SAMN02910344_01848</name>
</gene>
<dbReference type="EMBL" id="FOXF01000042">
    <property type="protein sequence ID" value="SFP60558.1"/>
    <property type="molecule type" value="Genomic_DNA"/>
</dbReference>
<evidence type="ECO:0000313" key="5">
    <source>
        <dbReference type="EMBL" id="SFP36874.1"/>
    </source>
</evidence>
<protein>
    <submittedName>
        <fullName evidence="6">Superfamily II DNA or RNA helicase</fullName>
    </submittedName>
</protein>
<dbReference type="Pfam" id="PF07669">
    <property type="entry name" value="Eco57I"/>
    <property type="match status" value="1"/>
</dbReference>
<evidence type="ECO:0000256" key="3">
    <source>
        <dbReference type="SAM" id="MobiDB-lite"/>
    </source>
</evidence>
<dbReference type="GO" id="GO:0003677">
    <property type="term" value="F:DNA binding"/>
    <property type="evidence" value="ECO:0007669"/>
    <property type="project" value="InterPro"/>
</dbReference>
<dbReference type="InterPro" id="IPR029063">
    <property type="entry name" value="SAM-dependent_MTases_sf"/>
</dbReference>
<dbReference type="Pfam" id="PF04851">
    <property type="entry name" value="ResIII"/>
    <property type="match status" value="1"/>
</dbReference>
<dbReference type="GO" id="GO:0016787">
    <property type="term" value="F:hydrolase activity"/>
    <property type="evidence" value="ECO:0007669"/>
    <property type="project" value="InterPro"/>
</dbReference>
<dbReference type="GO" id="GO:0009007">
    <property type="term" value="F:site-specific DNA-methyltransferase (adenine-specific) activity"/>
    <property type="evidence" value="ECO:0007669"/>
    <property type="project" value="UniProtKB-EC"/>
</dbReference>
<evidence type="ECO:0000256" key="2">
    <source>
        <dbReference type="ARBA" id="ARBA00022679"/>
    </source>
</evidence>
<keyword evidence="6" id="KW-0347">Helicase</keyword>
<keyword evidence="6" id="KW-0067">ATP-binding</keyword>
<dbReference type="GO" id="GO:0032259">
    <property type="term" value="P:methylation"/>
    <property type="evidence" value="ECO:0007669"/>
    <property type="project" value="UniProtKB-KW"/>
</dbReference>
<accession>A0A662ZIZ7</accession>
<evidence type="ECO:0000259" key="4">
    <source>
        <dbReference type="SMART" id="SM00487"/>
    </source>
</evidence>
<dbReference type="InterPro" id="IPR027417">
    <property type="entry name" value="P-loop_NTPase"/>
</dbReference>
<dbReference type="Proteomes" id="UP000243745">
    <property type="component" value="Unassembled WGS sequence"/>
</dbReference>
<reference evidence="6 7" key="1">
    <citation type="submission" date="2016-10" db="EMBL/GenBank/DDBJ databases">
        <authorList>
            <person name="Varghese N."/>
            <person name="Submissions S."/>
        </authorList>
    </citation>
    <scope>NUCLEOTIDE SEQUENCE [LARGE SCALE GENOMIC DNA]</scope>
    <source>
        <strain evidence="6 7">DSM 1361</strain>
    </source>
</reference>
<dbReference type="SUPFAM" id="SSF53335">
    <property type="entry name" value="S-adenosyl-L-methionine-dependent methyltransferases"/>
    <property type="match status" value="1"/>
</dbReference>
<evidence type="ECO:0000256" key="1">
    <source>
        <dbReference type="ARBA" id="ARBA00022603"/>
    </source>
</evidence>
<keyword evidence="6" id="KW-0378">Hydrolase</keyword>
<dbReference type="InterPro" id="IPR006935">
    <property type="entry name" value="Helicase/UvrB_N"/>
</dbReference>
<dbReference type="GO" id="GO:0006304">
    <property type="term" value="P:DNA modification"/>
    <property type="evidence" value="ECO:0007669"/>
    <property type="project" value="InterPro"/>
</dbReference>
<dbReference type="RefSeq" id="WP_093141899.1">
    <property type="nucleotide sequence ID" value="NZ_FOXF01000018.1"/>
</dbReference>
<keyword evidence="1" id="KW-0489">Methyltransferase</keyword>
<keyword evidence="2" id="KW-0808">Transferase</keyword>
<feature type="compositionally biased region" description="Low complexity" evidence="3">
    <location>
        <begin position="752"/>
        <end position="766"/>
    </location>
</feature>